<reference evidence="1 2" key="1">
    <citation type="submission" date="2024-05" db="EMBL/GenBank/DDBJ databases">
        <authorList>
            <person name="Duchaud E."/>
        </authorList>
    </citation>
    <scope>NUCLEOTIDE SEQUENCE [LARGE SCALE GENOMIC DNA]</scope>
    <source>
        <strain evidence="1">Ena-SAMPLE-TAB-13-05-2024-13:56:06:370-140308</strain>
    </source>
</reference>
<protein>
    <submittedName>
        <fullName evidence="1">Uncharacterized protein</fullName>
    </submittedName>
</protein>
<dbReference type="EMBL" id="CAXJIO010000010">
    <property type="protein sequence ID" value="CAL2101523.1"/>
    <property type="molecule type" value="Genomic_DNA"/>
</dbReference>
<dbReference type="RefSeq" id="WP_348715310.1">
    <property type="nucleotide sequence ID" value="NZ_CAXJIO010000010.1"/>
</dbReference>
<keyword evidence="2" id="KW-1185">Reference proteome</keyword>
<organism evidence="1 2">
    <name type="scientific">Tenacibaculum polynesiense</name>
    <dbReference type="NCBI Taxonomy" id="3137857"/>
    <lineage>
        <taxon>Bacteria</taxon>
        <taxon>Pseudomonadati</taxon>
        <taxon>Bacteroidota</taxon>
        <taxon>Flavobacteriia</taxon>
        <taxon>Flavobacteriales</taxon>
        <taxon>Flavobacteriaceae</taxon>
        <taxon>Tenacibaculum</taxon>
    </lineage>
</organism>
<accession>A0ABM9P7H5</accession>
<evidence type="ECO:0000313" key="2">
    <source>
        <dbReference type="Proteomes" id="UP001497527"/>
    </source>
</evidence>
<gene>
    <name evidence="1" type="ORF">T190423A01A_10086</name>
</gene>
<sequence>MKKLLLTSLVLITGFITLSSFKKNVENVNASLCEETSSIIYSRYTLCETIELIQINNENGICGKNRVIWYRGSTGLCKDLVDPNEVGK</sequence>
<name>A0ABM9P7H5_9FLAO</name>
<evidence type="ECO:0000313" key="1">
    <source>
        <dbReference type="EMBL" id="CAL2101523.1"/>
    </source>
</evidence>
<dbReference type="Proteomes" id="UP001497527">
    <property type="component" value="Unassembled WGS sequence"/>
</dbReference>
<comment type="caution">
    <text evidence="1">The sequence shown here is derived from an EMBL/GenBank/DDBJ whole genome shotgun (WGS) entry which is preliminary data.</text>
</comment>
<proteinExistence type="predicted"/>